<proteinExistence type="predicted"/>
<evidence type="ECO:0000313" key="1">
    <source>
        <dbReference type="EMBL" id="MBW0512023.1"/>
    </source>
</evidence>
<organism evidence="1 2">
    <name type="scientific">Austropuccinia psidii MF-1</name>
    <dbReference type="NCBI Taxonomy" id="1389203"/>
    <lineage>
        <taxon>Eukaryota</taxon>
        <taxon>Fungi</taxon>
        <taxon>Dikarya</taxon>
        <taxon>Basidiomycota</taxon>
        <taxon>Pucciniomycotina</taxon>
        <taxon>Pucciniomycetes</taxon>
        <taxon>Pucciniales</taxon>
        <taxon>Sphaerophragmiaceae</taxon>
        <taxon>Austropuccinia</taxon>
    </lineage>
</organism>
<dbReference type="Proteomes" id="UP000765509">
    <property type="component" value="Unassembled WGS sequence"/>
</dbReference>
<keyword evidence="2" id="KW-1185">Reference proteome</keyword>
<name>A0A9Q3E477_9BASI</name>
<comment type="caution">
    <text evidence="1">The sequence shown here is derived from an EMBL/GenBank/DDBJ whole genome shotgun (WGS) entry which is preliminary data.</text>
</comment>
<protein>
    <submittedName>
        <fullName evidence="1">Uncharacterized protein</fullName>
    </submittedName>
</protein>
<sequence length="92" mass="10631">MTAFPIITQPLASICFYLDFFPSSPINVKLVDRKLPRLVRSRCVVVLAELSFRTVVTPILSADWHFLYYPRLVRLNYWARISGELGSPDPFQ</sequence>
<dbReference type="AlphaFoldDB" id="A0A9Q3E477"/>
<dbReference type="EMBL" id="AVOT02022546">
    <property type="protein sequence ID" value="MBW0512023.1"/>
    <property type="molecule type" value="Genomic_DNA"/>
</dbReference>
<evidence type="ECO:0000313" key="2">
    <source>
        <dbReference type="Proteomes" id="UP000765509"/>
    </source>
</evidence>
<reference evidence="1" key="1">
    <citation type="submission" date="2021-03" db="EMBL/GenBank/DDBJ databases">
        <title>Draft genome sequence of rust myrtle Austropuccinia psidii MF-1, a brazilian biotype.</title>
        <authorList>
            <person name="Quecine M.C."/>
            <person name="Pachon D.M.R."/>
            <person name="Bonatelli M.L."/>
            <person name="Correr F.H."/>
            <person name="Franceschini L.M."/>
            <person name="Leite T.F."/>
            <person name="Margarido G.R.A."/>
            <person name="Almeida C.A."/>
            <person name="Ferrarezi J.A."/>
            <person name="Labate C.A."/>
        </authorList>
    </citation>
    <scope>NUCLEOTIDE SEQUENCE</scope>
    <source>
        <strain evidence="1">MF-1</strain>
    </source>
</reference>
<accession>A0A9Q3E477</accession>
<gene>
    <name evidence="1" type="ORF">O181_051738</name>
</gene>